<name>A0A239AVR3_9ACTN</name>
<sequence length="234" mass="25227">MLRWFLDGTRLAQLAADNRIGRSTAYRYLHEGIDVLAAAAPGLRGALLAARAAGHAHVTVDGTLIRTDRCAAPGPTARGDRPERRVDLWWSGKRAAHGGNIQVIAAPDGWPLWTSPVRPGREHDTTALRAHAGALPLLAEWTDATHAVLADLGYEGERAAPTTPIKHPGGRQLTGDQRTVNLLHAATRGPAERGNSLLKTTFKALRRVSLCPWRIDAITAAALVLLHHQHGRTT</sequence>
<dbReference type="EMBL" id="FZNO01000059">
    <property type="protein sequence ID" value="SNR99422.1"/>
    <property type="molecule type" value="Genomic_DNA"/>
</dbReference>
<dbReference type="GO" id="GO:0046872">
    <property type="term" value="F:metal ion binding"/>
    <property type="evidence" value="ECO:0007669"/>
    <property type="project" value="UniProtKB-KW"/>
</dbReference>
<dbReference type="AlphaFoldDB" id="A0A239AVR3"/>
<evidence type="ECO:0000256" key="1">
    <source>
        <dbReference type="ARBA" id="ARBA00001968"/>
    </source>
</evidence>
<evidence type="ECO:0000313" key="4">
    <source>
        <dbReference type="EMBL" id="SNR99422.1"/>
    </source>
</evidence>
<keyword evidence="5" id="KW-1185">Reference proteome</keyword>
<dbReference type="InterPro" id="IPR027806">
    <property type="entry name" value="HARBI1_dom"/>
</dbReference>
<evidence type="ECO:0000259" key="3">
    <source>
        <dbReference type="Pfam" id="PF13359"/>
    </source>
</evidence>
<organism evidence="4 5">
    <name type="scientific">Blastococcus mobilis</name>
    <dbReference type="NCBI Taxonomy" id="1938746"/>
    <lineage>
        <taxon>Bacteria</taxon>
        <taxon>Bacillati</taxon>
        <taxon>Actinomycetota</taxon>
        <taxon>Actinomycetes</taxon>
        <taxon>Geodermatophilales</taxon>
        <taxon>Geodermatophilaceae</taxon>
        <taxon>Blastococcus</taxon>
    </lineage>
</organism>
<keyword evidence="2" id="KW-0479">Metal-binding</keyword>
<dbReference type="Pfam" id="PF13359">
    <property type="entry name" value="DDE_Tnp_4"/>
    <property type="match status" value="1"/>
</dbReference>
<protein>
    <submittedName>
        <fullName evidence="4">Transposase, IS4 family</fullName>
    </submittedName>
</protein>
<proteinExistence type="predicted"/>
<accession>A0A239AVR3</accession>
<comment type="cofactor">
    <cofactor evidence="1">
        <name>a divalent metal cation</name>
        <dbReference type="ChEBI" id="CHEBI:60240"/>
    </cofactor>
</comment>
<reference evidence="4 5" key="1">
    <citation type="submission" date="2017-06" db="EMBL/GenBank/DDBJ databases">
        <authorList>
            <person name="Kim H.J."/>
            <person name="Triplett B.A."/>
        </authorList>
    </citation>
    <scope>NUCLEOTIDE SEQUENCE [LARGE SCALE GENOMIC DNA]</scope>
    <source>
        <strain evidence="4 5">DSM 44272</strain>
    </source>
</reference>
<dbReference type="Proteomes" id="UP000198403">
    <property type="component" value="Unassembled WGS sequence"/>
</dbReference>
<feature type="domain" description="DDE Tnp4" evidence="3">
    <location>
        <begin position="60"/>
        <end position="225"/>
    </location>
</feature>
<gene>
    <name evidence="4" type="ORF">SAMN06272737_1597</name>
</gene>
<evidence type="ECO:0000313" key="5">
    <source>
        <dbReference type="Proteomes" id="UP000198403"/>
    </source>
</evidence>
<evidence type="ECO:0000256" key="2">
    <source>
        <dbReference type="ARBA" id="ARBA00022723"/>
    </source>
</evidence>